<proteinExistence type="predicted"/>
<dbReference type="EMBL" id="BMMH01000011">
    <property type="protein sequence ID" value="GGL28012.1"/>
    <property type="molecule type" value="Genomic_DNA"/>
</dbReference>
<gene>
    <name evidence="1" type="ORF">GCM10011588_48540</name>
</gene>
<sequence>MPYPYARRPSAQLRPTAIGFVRTEISGPHAPRHAEQIQRHARESGYRYLYTLRPPDDEPNPLTYVRALATALGAEVIIAFDLGQVDDRPALICDLGYRLETVCPHTVWAPSVPALVSGGAKV</sequence>
<organism evidence="1 2">
    <name type="scientific">Nocardia jinanensis</name>
    <dbReference type="NCBI Taxonomy" id="382504"/>
    <lineage>
        <taxon>Bacteria</taxon>
        <taxon>Bacillati</taxon>
        <taxon>Actinomycetota</taxon>
        <taxon>Actinomycetes</taxon>
        <taxon>Mycobacteriales</taxon>
        <taxon>Nocardiaceae</taxon>
        <taxon>Nocardia</taxon>
    </lineage>
</organism>
<name>A0A917RTE4_9NOCA</name>
<evidence type="ECO:0000313" key="2">
    <source>
        <dbReference type="Proteomes" id="UP000638263"/>
    </source>
</evidence>
<reference evidence="1" key="2">
    <citation type="submission" date="2020-09" db="EMBL/GenBank/DDBJ databases">
        <authorList>
            <person name="Sun Q."/>
            <person name="Zhou Y."/>
        </authorList>
    </citation>
    <scope>NUCLEOTIDE SEQUENCE</scope>
    <source>
        <strain evidence="1">CGMCC 4.3508</strain>
    </source>
</reference>
<protein>
    <submittedName>
        <fullName evidence="1">Uncharacterized protein</fullName>
    </submittedName>
</protein>
<dbReference type="Proteomes" id="UP000638263">
    <property type="component" value="Unassembled WGS sequence"/>
</dbReference>
<keyword evidence="2" id="KW-1185">Reference proteome</keyword>
<evidence type="ECO:0000313" key="1">
    <source>
        <dbReference type="EMBL" id="GGL28012.1"/>
    </source>
</evidence>
<comment type="caution">
    <text evidence="1">The sequence shown here is derived from an EMBL/GenBank/DDBJ whole genome shotgun (WGS) entry which is preliminary data.</text>
</comment>
<dbReference type="RefSeq" id="WP_058855327.1">
    <property type="nucleotide sequence ID" value="NZ_BMMH01000011.1"/>
</dbReference>
<dbReference type="AlphaFoldDB" id="A0A917RTE4"/>
<reference evidence="1" key="1">
    <citation type="journal article" date="2014" name="Int. J. Syst. Evol. Microbiol.">
        <title>Complete genome sequence of Corynebacterium casei LMG S-19264T (=DSM 44701T), isolated from a smear-ripened cheese.</title>
        <authorList>
            <consortium name="US DOE Joint Genome Institute (JGI-PGF)"/>
            <person name="Walter F."/>
            <person name="Albersmeier A."/>
            <person name="Kalinowski J."/>
            <person name="Ruckert C."/>
        </authorList>
    </citation>
    <scope>NUCLEOTIDE SEQUENCE</scope>
    <source>
        <strain evidence="1">CGMCC 4.3508</strain>
    </source>
</reference>
<accession>A0A917RTE4</accession>